<accession>A0A8T8SHZ2</accession>
<evidence type="ECO:0000313" key="2">
    <source>
        <dbReference type="Proteomes" id="UP000077671"/>
    </source>
</evidence>
<protein>
    <submittedName>
        <fullName evidence="1">Uncharacterized protein</fullName>
    </submittedName>
</protein>
<reference evidence="1" key="2">
    <citation type="journal article" date="2019" name="IMA Fungus">
        <title>Genome sequencing and comparison of five Tilletia species to identify candidate genes for the detection of regulated species infecting wheat.</title>
        <authorList>
            <person name="Nguyen H.D.T."/>
            <person name="Sultana T."/>
            <person name="Kesanakurti P."/>
            <person name="Hambleton S."/>
        </authorList>
    </citation>
    <scope>NUCLEOTIDE SEQUENCE</scope>
    <source>
        <strain evidence="1">DAOMC 238032</strain>
    </source>
</reference>
<organism evidence="1 2">
    <name type="scientific">Tilletia caries</name>
    <name type="common">wheat bunt fungus</name>
    <dbReference type="NCBI Taxonomy" id="13290"/>
    <lineage>
        <taxon>Eukaryota</taxon>
        <taxon>Fungi</taxon>
        <taxon>Dikarya</taxon>
        <taxon>Basidiomycota</taxon>
        <taxon>Ustilaginomycotina</taxon>
        <taxon>Exobasidiomycetes</taxon>
        <taxon>Tilletiales</taxon>
        <taxon>Tilletiaceae</taxon>
        <taxon>Tilletia</taxon>
    </lineage>
</organism>
<dbReference type="EMBL" id="LWDD02002596">
    <property type="protein sequence ID" value="KAE8240562.1"/>
    <property type="molecule type" value="Genomic_DNA"/>
</dbReference>
<evidence type="ECO:0000313" key="1">
    <source>
        <dbReference type="EMBL" id="KAE8240562.1"/>
    </source>
</evidence>
<comment type="caution">
    <text evidence="1">The sequence shown here is derived from an EMBL/GenBank/DDBJ whole genome shotgun (WGS) entry which is preliminary data.</text>
</comment>
<dbReference type="AlphaFoldDB" id="A0A8T8SHZ2"/>
<sequence length="232" mass="25104">MADGGEAPMTAAEEVLAWLLIEKIGVPDDVSYSPDQAQQIIVQNLDQAAKQLVDGSELLLQAESVIADLTKLLQAAKEVIACASDTYKKRNGHLASFEDDSGQGSLVKAIEITFAHNAPGQKVESYRIIEVEASPYNGIDDSLAGKTALVMRWIKPEAGDKSGAVALPFKLDAAGAADFARRWLDDFPFGKQPDHDGDNHKGWRLFVGSWGHVCGDRYAVFAITPAWAMYGK</sequence>
<name>A0A8T8SHZ2_9BASI</name>
<proteinExistence type="predicted"/>
<gene>
    <name evidence="1" type="ORF">A4X03_0g8488</name>
</gene>
<reference evidence="1" key="1">
    <citation type="submission" date="2016-04" db="EMBL/GenBank/DDBJ databases">
        <authorList>
            <person name="Nguyen H.D."/>
            <person name="Kesanakurti P."/>
            <person name="Cullis J."/>
            <person name="Levesque C.A."/>
            <person name="Hambleton S."/>
        </authorList>
    </citation>
    <scope>NUCLEOTIDE SEQUENCE</scope>
    <source>
        <strain evidence="1">DAOMC 238032</strain>
    </source>
</reference>
<dbReference type="Proteomes" id="UP000077671">
    <property type="component" value="Unassembled WGS sequence"/>
</dbReference>